<feature type="transmembrane region" description="Helical" evidence="7">
    <location>
        <begin position="235"/>
        <end position="261"/>
    </location>
</feature>
<evidence type="ECO:0000256" key="6">
    <source>
        <dbReference type="ARBA" id="ARBA00023136"/>
    </source>
</evidence>
<dbReference type="PANTHER" id="PTHR43163">
    <property type="entry name" value="DIPEPTIDE TRANSPORT SYSTEM PERMEASE PROTEIN DPPB-RELATED"/>
    <property type="match status" value="1"/>
</dbReference>
<proteinExistence type="inferred from homology"/>
<dbReference type="RefSeq" id="WP_189506195.1">
    <property type="nucleotide sequence ID" value="NZ_BMZQ01000003.1"/>
</dbReference>
<comment type="similarity">
    <text evidence="7">Belongs to the binding-protein-dependent transport system permease family.</text>
</comment>
<comment type="caution">
    <text evidence="9">The sequence shown here is derived from an EMBL/GenBank/DDBJ whole genome shotgun (WGS) entry which is preliminary data.</text>
</comment>
<dbReference type="InterPro" id="IPR045621">
    <property type="entry name" value="BPD_transp_1_N"/>
</dbReference>
<dbReference type="Gene3D" id="1.10.3720.10">
    <property type="entry name" value="MetI-like"/>
    <property type="match status" value="1"/>
</dbReference>
<dbReference type="PROSITE" id="PS50928">
    <property type="entry name" value="ABC_TM1"/>
    <property type="match status" value="1"/>
</dbReference>
<protein>
    <submittedName>
        <fullName evidence="9">ABC transporter permease</fullName>
    </submittedName>
</protein>
<gene>
    <name evidence="9" type="ORF">GCM10016234_33270</name>
</gene>
<keyword evidence="4 7" id="KW-0812">Transmembrane</keyword>
<dbReference type="GO" id="GO:0005886">
    <property type="term" value="C:plasma membrane"/>
    <property type="evidence" value="ECO:0007669"/>
    <property type="project" value="UniProtKB-SubCell"/>
</dbReference>
<evidence type="ECO:0000313" key="10">
    <source>
        <dbReference type="Proteomes" id="UP000630142"/>
    </source>
</evidence>
<dbReference type="Proteomes" id="UP000630142">
    <property type="component" value="Unassembled WGS sequence"/>
</dbReference>
<feature type="transmembrane region" description="Helical" evidence="7">
    <location>
        <begin position="281"/>
        <end position="307"/>
    </location>
</feature>
<feature type="domain" description="ABC transmembrane type-1" evidence="8">
    <location>
        <begin position="95"/>
        <end position="304"/>
    </location>
</feature>
<dbReference type="InterPro" id="IPR000515">
    <property type="entry name" value="MetI-like"/>
</dbReference>
<comment type="subcellular location">
    <subcellularLocation>
        <location evidence="1 7">Cell membrane</location>
        <topology evidence="1 7">Multi-pass membrane protein</topology>
    </subcellularLocation>
</comment>
<dbReference type="CDD" id="cd06261">
    <property type="entry name" value="TM_PBP2"/>
    <property type="match status" value="1"/>
</dbReference>
<keyword evidence="10" id="KW-1185">Reference proteome</keyword>
<dbReference type="PANTHER" id="PTHR43163:SF6">
    <property type="entry name" value="DIPEPTIDE TRANSPORT SYSTEM PERMEASE PROTEIN DPPB-RELATED"/>
    <property type="match status" value="1"/>
</dbReference>
<evidence type="ECO:0000256" key="7">
    <source>
        <dbReference type="RuleBase" id="RU363032"/>
    </source>
</evidence>
<dbReference type="InterPro" id="IPR035906">
    <property type="entry name" value="MetI-like_sf"/>
</dbReference>
<evidence type="ECO:0000256" key="1">
    <source>
        <dbReference type="ARBA" id="ARBA00004651"/>
    </source>
</evidence>
<keyword evidence="3" id="KW-1003">Cell membrane</keyword>
<reference evidence="9" key="1">
    <citation type="journal article" date="2014" name="Int. J. Syst. Evol. Microbiol.">
        <title>Complete genome sequence of Corynebacterium casei LMG S-19264T (=DSM 44701T), isolated from a smear-ripened cheese.</title>
        <authorList>
            <consortium name="US DOE Joint Genome Institute (JGI-PGF)"/>
            <person name="Walter F."/>
            <person name="Albersmeier A."/>
            <person name="Kalinowski J."/>
            <person name="Ruckert C."/>
        </authorList>
    </citation>
    <scope>NUCLEOTIDE SEQUENCE</scope>
    <source>
        <strain evidence="9">KCTC 42249</strain>
    </source>
</reference>
<feature type="transmembrane region" description="Helical" evidence="7">
    <location>
        <begin position="99"/>
        <end position="122"/>
    </location>
</feature>
<dbReference type="Pfam" id="PF19300">
    <property type="entry name" value="BPD_transp_1_N"/>
    <property type="match status" value="1"/>
</dbReference>
<evidence type="ECO:0000259" key="8">
    <source>
        <dbReference type="PROSITE" id="PS50928"/>
    </source>
</evidence>
<keyword evidence="5 7" id="KW-1133">Transmembrane helix</keyword>
<dbReference type="SUPFAM" id="SSF161098">
    <property type="entry name" value="MetI-like"/>
    <property type="match status" value="1"/>
</dbReference>
<dbReference type="AlphaFoldDB" id="A0A8J3GM27"/>
<evidence type="ECO:0000256" key="3">
    <source>
        <dbReference type="ARBA" id="ARBA00022475"/>
    </source>
</evidence>
<evidence type="ECO:0000256" key="5">
    <source>
        <dbReference type="ARBA" id="ARBA00022989"/>
    </source>
</evidence>
<feature type="transmembrane region" description="Helical" evidence="7">
    <location>
        <begin position="134"/>
        <end position="157"/>
    </location>
</feature>
<accession>A0A8J3GM27</accession>
<organism evidence="9 10">
    <name type="scientific">Tianweitania populi</name>
    <dbReference type="NCBI Taxonomy" id="1607949"/>
    <lineage>
        <taxon>Bacteria</taxon>
        <taxon>Pseudomonadati</taxon>
        <taxon>Pseudomonadota</taxon>
        <taxon>Alphaproteobacteria</taxon>
        <taxon>Hyphomicrobiales</taxon>
        <taxon>Phyllobacteriaceae</taxon>
        <taxon>Tianweitania</taxon>
    </lineage>
</organism>
<dbReference type="GO" id="GO:0071916">
    <property type="term" value="F:dipeptide transmembrane transporter activity"/>
    <property type="evidence" value="ECO:0007669"/>
    <property type="project" value="TreeGrafter"/>
</dbReference>
<dbReference type="Pfam" id="PF00528">
    <property type="entry name" value="BPD_transp_1"/>
    <property type="match status" value="1"/>
</dbReference>
<dbReference type="EMBL" id="BMZQ01000003">
    <property type="protein sequence ID" value="GHD20720.1"/>
    <property type="molecule type" value="Genomic_DNA"/>
</dbReference>
<evidence type="ECO:0000256" key="4">
    <source>
        <dbReference type="ARBA" id="ARBA00022692"/>
    </source>
</evidence>
<evidence type="ECO:0000256" key="2">
    <source>
        <dbReference type="ARBA" id="ARBA00022448"/>
    </source>
</evidence>
<keyword evidence="2 7" id="KW-0813">Transport</keyword>
<evidence type="ECO:0000313" key="9">
    <source>
        <dbReference type="EMBL" id="GHD20720.1"/>
    </source>
</evidence>
<reference evidence="9" key="2">
    <citation type="submission" date="2020-09" db="EMBL/GenBank/DDBJ databases">
        <authorList>
            <person name="Sun Q."/>
            <person name="Kim S."/>
        </authorList>
    </citation>
    <scope>NUCLEOTIDE SEQUENCE</scope>
    <source>
        <strain evidence="9">KCTC 42249</strain>
    </source>
</reference>
<feature type="transmembrane region" description="Helical" evidence="7">
    <location>
        <begin position="177"/>
        <end position="196"/>
    </location>
</feature>
<sequence length="313" mass="34102">MARLIFTRLLAAIPVMLVVATFVFLLLRLSPGDPAIVIAGEHASQQQIESVRMALGLDQSLVVQYVLWMSQMASGDFGNSVLSRQPVLSLIADRLEPTLVLATVTIILTVLLAVPMGAIAAWNRDGWRDRVVMTFAVIGFSVPSFVIGYTLVLLLAINAKLLPVQGYVSPFADPWGSLRHVILPAITLSIVFMALISRVTRASILEILGEDFIRTARAKGGHEKRILWKHALPNAAVSIVTVIGLGIATLISGVVVTESVFNIPGLGRLTIDAIQGRDYPVVQGLILVFSFVYVLINLTIDIIYLIVDPRIRY</sequence>
<keyword evidence="6 7" id="KW-0472">Membrane</keyword>
<name>A0A8J3GM27_9HYPH</name>